<keyword evidence="3" id="KW-1185">Reference proteome</keyword>
<dbReference type="Proteomes" id="UP001633002">
    <property type="component" value="Unassembled WGS sequence"/>
</dbReference>
<reference evidence="2 3" key="1">
    <citation type="submission" date="2024-09" db="EMBL/GenBank/DDBJ databases">
        <title>Chromosome-scale assembly of Riccia sorocarpa.</title>
        <authorList>
            <person name="Paukszto L."/>
        </authorList>
    </citation>
    <scope>NUCLEOTIDE SEQUENCE [LARGE SCALE GENOMIC DNA]</scope>
    <source>
        <strain evidence="2">LP-2024</strain>
        <tissue evidence="2">Aerial parts of the thallus</tissue>
    </source>
</reference>
<evidence type="ECO:0000313" key="2">
    <source>
        <dbReference type="EMBL" id="KAL3677415.1"/>
    </source>
</evidence>
<dbReference type="EMBL" id="JBJQOH010000008">
    <property type="protein sequence ID" value="KAL3677415.1"/>
    <property type="molecule type" value="Genomic_DNA"/>
</dbReference>
<feature type="coiled-coil region" evidence="1">
    <location>
        <begin position="93"/>
        <end position="150"/>
    </location>
</feature>
<sequence>MVEHHEDSIGRGEWVYHIRAVHHQRAQTMSDHVPVSLELVLKAEGARRKPRRSYFKLDFKKFMKAEVFEKMKITWHEHIKWAKEKRKQWTFALGRIRKLLMDVKEEEKRKEEEDKGLETRAEAARLRVQYDHSQEAREEFEEVVELARRREHEQAQQLRRNCKITWLKDGNAPSKYSSGII</sequence>
<comment type="caution">
    <text evidence="2">The sequence shown here is derived from an EMBL/GenBank/DDBJ whole genome shotgun (WGS) entry which is preliminary data.</text>
</comment>
<name>A0ABD3GE01_9MARC</name>
<evidence type="ECO:0000256" key="1">
    <source>
        <dbReference type="SAM" id="Coils"/>
    </source>
</evidence>
<protein>
    <recommendedName>
        <fullName evidence="4">Endonuclease/exonuclease/phosphatase domain-containing protein</fullName>
    </recommendedName>
</protein>
<proteinExistence type="predicted"/>
<dbReference type="AlphaFoldDB" id="A0ABD3GE01"/>
<evidence type="ECO:0008006" key="4">
    <source>
        <dbReference type="Google" id="ProtNLM"/>
    </source>
</evidence>
<organism evidence="2 3">
    <name type="scientific">Riccia sorocarpa</name>
    <dbReference type="NCBI Taxonomy" id="122646"/>
    <lineage>
        <taxon>Eukaryota</taxon>
        <taxon>Viridiplantae</taxon>
        <taxon>Streptophyta</taxon>
        <taxon>Embryophyta</taxon>
        <taxon>Marchantiophyta</taxon>
        <taxon>Marchantiopsida</taxon>
        <taxon>Marchantiidae</taxon>
        <taxon>Marchantiales</taxon>
        <taxon>Ricciaceae</taxon>
        <taxon>Riccia</taxon>
    </lineage>
</organism>
<accession>A0ABD3GE01</accession>
<keyword evidence="1" id="KW-0175">Coiled coil</keyword>
<evidence type="ECO:0000313" key="3">
    <source>
        <dbReference type="Proteomes" id="UP001633002"/>
    </source>
</evidence>
<gene>
    <name evidence="2" type="ORF">R1sor_027363</name>
</gene>